<keyword evidence="2" id="KW-1185">Reference proteome</keyword>
<dbReference type="Gramene" id="OB06G26300.1">
    <property type="protein sequence ID" value="OB06G26300.1"/>
    <property type="gene ID" value="OB06G26300"/>
</dbReference>
<dbReference type="HOGENOM" id="CLU_3109619_0_0_1"/>
<evidence type="ECO:0000313" key="2">
    <source>
        <dbReference type="Proteomes" id="UP000006038"/>
    </source>
</evidence>
<reference evidence="1" key="1">
    <citation type="journal article" date="2013" name="Nat. Commun.">
        <title>Whole-genome sequencing of Oryza brachyantha reveals mechanisms underlying Oryza genome evolution.</title>
        <authorList>
            <person name="Chen J."/>
            <person name="Huang Q."/>
            <person name="Gao D."/>
            <person name="Wang J."/>
            <person name="Lang Y."/>
            <person name="Liu T."/>
            <person name="Li B."/>
            <person name="Bai Z."/>
            <person name="Luis Goicoechea J."/>
            <person name="Liang C."/>
            <person name="Chen C."/>
            <person name="Zhang W."/>
            <person name="Sun S."/>
            <person name="Liao Y."/>
            <person name="Zhang X."/>
            <person name="Yang L."/>
            <person name="Song C."/>
            <person name="Wang M."/>
            <person name="Shi J."/>
            <person name="Liu G."/>
            <person name="Liu J."/>
            <person name="Zhou H."/>
            <person name="Zhou W."/>
            <person name="Yu Q."/>
            <person name="An N."/>
            <person name="Chen Y."/>
            <person name="Cai Q."/>
            <person name="Wang B."/>
            <person name="Liu B."/>
            <person name="Min J."/>
            <person name="Huang Y."/>
            <person name="Wu H."/>
            <person name="Li Z."/>
            <person name="Zhang Y."/>
            <person name="Yin Y."/>
            <person name="Song W."/>
            <person name="Jiang J."/>
            <person name="Jackson S.A."/>
            <person name="Wing R.A."/>
            <person name="Wang J."/>
            <person name="Chen M."/>
        </authorList>
    </citation>
    <scope>NUCLEOTIDE SEQUENCE [LARGE SCALE GENOMIC DNA]</scope>
    <source>
        <strain evidence="1">cv. IRGC 101232</strain>
    </source>
</reference>
<dbReference type="Proteomes" id="UP000006038">
    <property type="component" value="Chromosome 6"/>
</dbReference>
<evidence type="ECO:0000313" key="1">
    <source>
        <dbReference type="EnsemblPlants" id="OB06G26300.1"/>
    </source>
</evidence>
<organism evidence="1">
    <name type="scientific">Oryza brachyantha</name>
    <name type="common">malo sina</name>
    <dbReference type="NCBI Taxonomy" id="4533"/>
    <lineage>
        <taxon>Eukaryota</taxon>
        <taxon>Viridiplantae</taxon>
        <taxon>Streptophyta</taxon>
        <taxon>Embryophyta</taxon>
        <taxon>Tracheophyta</taxon>
        <taxon>Spermatophyta</taxon>
        <taxon>Magnoliopsida</taxon>
        <taxon>Liliopsida</taxon>
        <taxon>Poales</taxon>
        <taxon>Poaceae</taxon>
        <taxon>BOP clade</taxon>
        <taxon>Oryzoideae</taxon>
        <taxon>Oryzeae</taxon>
        <taxon>Oryzinae</taxon>
        <taxon>Oryza</taxon>
    </lineage>
</organism>
<sequence>MAAAATPEEGGRTGIPSLLASAGEEIIAANVTQPRVDSAPSALQIIFTNEK</sequence>
<proteinExistence type="predicted"/>
<accession>J3MF36</accession>
<protein>
    <submittedName>
        <fullName evidence="1">Uncharacterized protein</fullName>
    </submittedName>
</protein>
<reference evidence="1" key="2">
    <citation type="submission" date="2013-04" db="UniProtKB">
        <authorList>
            <consortium name="EnsemblPlants"/>
        </authorList>
    </citation>
    <scope>IDENTIFICATION</scope>
</reference>
<dbReference type="AlphaFoldDB" id="J3MF36"/>
<dbReference type="EnsemblPlants" id="OB06G26300.1">
    <property type="protein sequence ID" value="OB06G26300.1"/>
    <property type="gene ID" value="OB06G26300"/>
</dbReference>
<name>J3MF36_ORYBR</name>